<evidence type="ECO:0000313" key="7">
    <source>
        <dbReference type="EMBL" id="GMG32106.1"/>
    </source>
</evidence>
<protein>
    <submittedName>
        <fullName evidence="7">Unnamed protein product</fullName>
    </submittedName>
</protein>
<evidence type="ECO:0000256" key="2">
    <source>
        <dbReference type="ARBA" id="ARBA00022692"/>
    </source>
</evidence>
<reference evidence="7" key="1">
    <citation type="submission" date="2023-04" db="EMBL/GenBank/DDBJ databases">
        <title>Aspergillus oryzae NBRC 4228.</title>
        <authorList>
            <person name="Ichikawa N."/>
            <person name="Sato H."/>
            <person name="Tonouchi N."/>
        </authorList>
    </citation>
    <scope>NUCLEOTIDE SEQUENCE</scope>
    <source>
        <strain evidence="7">NBRC 4228</strain>
    </source>
</reference>
<feature type="compositionally biased region" description="Basic and acidic residues" evidence="5">
    <location>
        <begin position="1"/>
        <end position="15"/>
    </location>
</feature>
<organism evidence="7 8">
    <name type="scientific">Aspergillus oryzae</name>
    <name type="common">Yellow koji mold</name>
    <dbReference type="NCBI Taxonomy" id="5062"/>
    <lineage>
        <taxon>Eukaryota</taxon>
        <taxon>Fungi</taxon>
        <taxon>Dikarya</taxon>
        <taxon>Ascomycota</taxon>
        <taxon>Pezizomycotina</taxon>
        <taxon>Eurotiomycetes</taxon>
        <taxon>Eurotiomycetidae</taxon>
        <taxon>Eurotiales</taxon>
        <taxon>Aspergillaceae</taxon>
        <taxon>Aspergillus</taxon>
        <taxon>Aspergillus subgen. Circumdati</taxon>
    </lineage>
</organism>
<evidence type="ECO:0000256" key="1">
    <source>
        <dbReference type="ARBA" id="ARBA00004141"/>
    </source>
</evidence>
<keyword evidence="3 6" id="KW-1133">Transmembrane helix</keyword>
<evidence type="ECO:0000256" key="3">
    <source>
        <dbReference type="ARBA" id="ARBA00022989"/>
    </source>
</evidence>
<feature type="transmembrane region" description="Helical" evidence="6">
    <location>
        <begin position="46"/>
        <end position="65"/>
    </location>
</feature>
<keyword evidence="4 6" id="KW-0472">Membrane</keyword>
<keyword evidence="2 6" id="KW-0812">Transmembrane</keyword>
<dbReference type="Pfam" id="PF13520">
    <property type="entry name" value="AA_permease_2"/>
    <property type="match status" value="1"/>
</dbReference>
<feature type="transmembrane region" description="Helical" evidence="6">
    <location>
        <begin position="77"/>
        <end position="96"/>
    </location>
</feature>
<accession>A0AAN4YPQ6</accession>
<dbReference type="InterPro" id="IPR002293">
    <property type="entry name" value="AA/rel_permease1"/>
</dbReference>
<comment type="caution">
    <text evidence="7">The sequence shown here is derived from an EMBL/GenBank/DDBJ whole genome shotgun (WGS) entry which is preliminary data.</text>
</comment>
<dbReference type="InterPro" id="IPR050598">
    <property type="entry name" value="AminoAcid_Transporter"/>
</dbReference>
<evidence type="ECO:0000256" key="6">
    <source>
        <dbReference type="SAM" id="Phobius"/>
    </source>
</evidence>
<evidence type="ECO:0000256" key="4">
    <source>
        <dbReference type="ARBA" id="ARBA00023136"/>
    </source>
</evidence>
<comment type="subcellular location">
    <subcellularLocation>
        <location evidence="1">Membrane</location>
        <topology evidence="1">Multi-pass membrane protein</topology>
    </subcellularLocation>
</comment>
<sequence length="113" mass="11569">MVTHTEPQEDLERPLLADSPEPSYEAIVAPTGASDAAPRATFRRNLGAVEAFGIVISIVIGSGVFTSPGAIDTNVPSPGAALIVWLVGGLLAWTGATTMAELGTAISGEGLYF</sequence>
<dbReference type="Proteomes" id="UP001165205">
    <property type="component" value="Unassembled WGS sequence"/>
</dbReference>
<proteinExistence type="predicted"/>
<dbReference type="PANTHER" id="PTHR11785:SF402">
    <property type="entry name" value="AMINO ACID TRANSPORTER (EUROFUNG)"/>
    <property type="match status" value="1"/>
</dbReference>
<dbReference type="EMBL" id="BSYA01000095">
    <property type="protein sequence ID" value="GMG32106.1"/>
    <property type="molecule type" value="Genomic_DNA"/>
</dbReference>
<dbReference type="Gene3D" id="1.20.1740.10">
    <property type="entry name" value="Amino acid/polyamine transporter I"/>
    <property type="match status" value="1"/>
</dbReference>
<evidence type="ECO:0000256" key="5">
    <source>
        <dbReference type="SAM" id="MobiDB-lite"/>
    </source>
</evidence>
<gene>
    <name evidence="7" type="ORF">Aory04_000787000</name>
</gene>
<feature type="region of interest" description="Disordered" evidence="5">
    <location>
        <begin position="1"/>
        <end position="20"/>
    </location>
</feature>
<dbReference type="PANTHER" id="PTHR11785">
    <property type="entry name" value="AMINO ACID TRANSPORTER"/>
    <property type="match status" value="1"/>
</dbReference>
<dbReference type="GO" id="GO:0016020">
    <property type="term" value="C:membrane"/>
    <property type="evidence" value="ECO:0007669"/>
    <property type="project" value="UniProtKB-SubCell"/>
</dbReference>
<dbReference type="AlphaFoldDB" id="A0AAN4YPQ6"/>
<evidence type="ECO:0000313" key="8">
    <source>
        <dbReference type="Proteomes" id="UP001165205"/>
    </source>
</evidence>
<dbReference type="GO" id="GO:0015179">
    <property type="term" value="F:L-amino acid transmembrane transporter activity"/>
    <property type="evidence" value="ECO:0007669"/>
    <property type="project" value="TreeGrafter"/>
</dbReference>
<name>A0AAN4YPQ6_ASPOZ</name>